<name>A0A2W1LL25_9BACL</name>
<dbReference type="Gene3D" id="3.40.50.1820">
    <property type="entry name" value="alpha/beta hydrolase"/>
    <property type="match status" value="1"/>
</dbReference>
<dbReference type="EMBL" id="QKRB01000044">
    <property type="protein sequence ID" value="PZD95662.1"/>
    <property type="molecule type" value="Genomic_DNA"/>
</dbReference>
<dbReference type="SUPFAM" id="SSF53474">
    <property type="entry name" value="alpha/beta-Hydrolases"/>
    <property type="match status" value="1"/>
</dbReference>
<proteinExistence type="predicted"/>
<dbReference type="InterPro" id="IPR051044">
    <property type="entry name" value="MAG_DAG_Lipase"/>
</dbReference>
<gene>
    <name evidence="2" type="ORF">DNH61_14180</name>
</gene>
<dbReference type="OrthoDB" id="9806902at2"/>
<organism evidence="2 3">
    <name type="scientific">Paenibacillus sambharensis</name>
    <dbReference type="NCBI Taxonomy" id="1803190"/>
    <lineage>
        <taxon>Bacteria</taxon>
        <taxon>Bacillati</taxon>
        <taxon>Bacillota</taxon>
        <taxon>Bacilli</taxon>
        <taxon>Bacillales</taxon>
        <taxon>Paenibacillaceae</taxon>
        <taxon>Paenibacillus</taxon>
    </lineage>
</organism>
<keyword evidence="2" id="KW-0378">Hydrolase</keyword>
<dbReference type="Proteomes" id="UP000249522">
    <property type="component" value="Unassembled WGS sequence"/>
</dbReference>
<comment type="caution">
    <text evidence="2">The sequence shown here is derived from an EMBL/GenBank/DDBJ whole genome shotgun (WGS) entry which is preliminary data.</text>
</comment>
<dbReference type="InterPro" id="IPR029058">
    <property type="entry name" value="AB_hydrolase_fold"/>
</dbReference>
<dbReference type="GO" id="GO:0016787">
    <property type="term" value="F:hydrolase activity"/>
    <property type="evidence" value="ECO:0007669"/>
    <property type="project" value="UniProtKB-KW"/>
</dbReference>
<protein>
    <submittedName>
        <fullName evidence="2">Alpha/beta hydrolase</fullName>
    </submittedName>
</protein>
<reference evidence="2 3" key="1">
    <citation type="submission" date="2018-06" db="EMBL/GenBank/DDBJ databases">
        <title>Paenibacillus imtechensis sp. nov.</title>
        <authorList>
            <person name="Pinnaka A.K."/>
            <person name="Singh H."/>
            <person name="Kaur M."/>
        </authorList>
    </citation>
    <scope>NUCLEOTIDE SEQUENCE [LARGE SCALE GENOMIC DNA]</scope>
    <source>
        <strain evidence="2 3">SMB1</strain>
    </source>
</reference>
<keyword evidence="3" id="KW-1185">Reference proteome</keyword>
<evidence type="ECO:0000313" key="3">
    <source>
        <dbReference type="Proteomes" id="UP000249522"/>
    </source>
</evidence>
<evidence type="ECO:0000313" key="2">
    <source>
        <dbReference type="EMBL" id="PZD95662.1"/>
    </source>
</evidence>
<dbReference type="AlphaFoldDB" id="A0A2W1LL25"/>
<sequence length="287" mass="31742">MQAIQLDTIKLAMSDGIELHATHYSPADREVAGAICLLHGMGEHGGRYEELAGRLAGQGYAILAPDQRGHGRTPGKRGHAESVLRLAEDAARTIEYTQAIYEGLPVFLYGHSMGGNVALSCALRYRPAITGLVLSSPWLKLGFDPPRHKVMLGQVLARLLPSLTLATQLEAGALYRNDNQIKKDWEDKLLHNRISAALYFSLTEEGRRSISYMADLKVPLLHLHGTADTVTSYAASREAAERVKGECQFVALEGGFHELHHDREKERFTSILIEWLNRLVQLTNRAG</sequence>
<feature type="domain" description="Serine aminopeptidase S33" evidence="1">
    <location>
        <begin position="30"/>
        <end position="264"/>
    </location>
</feature>
<dbReference type="Pfam" id="PF12146">
    <property type="entry name" value="Hydrolase_4"/>
    <property type="match status" value="1"/>
</dbReference>
<accession>A0A2W1LL25</accession>
<dbReference type="InterPro" id="IPR000073">
    <property type="entry name" value="AB_hydrolase_1"/>
</dbReference>
<evidence type="ECO:0000259" key="1">
    <source>
        <dbReference type="Pfam" id="PF12146"/>
    </source>
</evidence>
<dbReference type="PRINTS" id="PR00111">
    <property type="entry name" value="ABHYDROLASE"/>
</dbReference>
<dbReference type="RefSeq" id="WP_111147292.1">
    <property type="nucleotide sequence ID" value="NZ_QKRB01000044.1"/>
</dbReference>
<dbReference type="PANTHER" id="PTHR11614">
    <property type="entry name" value="PHOSPHOLIPASE-RELATED"/>
    <property type="match status" value="1"/>
</dbReference>
<dbReference type="InterPro" id="IPR022742">
    <property type="entry name" value="Hydrolase_4"/>
</dbReference>